<dbReference type="InterPro" id="IPR002303">
    <property type="entry name" value="Valyl-tRNA_ligase"/>
</dbReference>
<dbReference type="InterPro" id="IPR009080">
    <property type="entry name" value="tRNAsynth_Ia_anticodon-bd"/>
</dbReference>
<keyword evidence="18" id="KW-1185">Reference proteome</keyword>
<dbReference type="Gene3D" id="3.40.50.620">
    <property type="entry name" value="HUPs"/>
    <property type="match status" value="2"/>
</dbReference>
<dbReference type="Gene3D" id="3.90.740.10">
    <property type="entry name" value="Valyl/Leucyl/Isoleucyl-tRNA synthetase, editing domain"/>
    <property type="match status" value="1"/>
</dbReference>
<keyword evidence="5 12" id="KW-0547">Nucleotide-binding</keyword>
<dbReference type="GO" id="GO:0005829">
    <property type="term" value="C:cytosol"/>
    <property type="evidence" value="ECO:0007669"/>
    <property type="project" value="TreeGrafter"/>
</dbReference>
<feature type="domain" description="Aminoacyl-tRNA synthetase class Ia" evidence="14">
    <location>
        <begin position="137"/>
        <end position="694"/>
    </location>
</feature>
<dbReference type="InterPro" id="IPR014729">
    <property type="entry name" value="Rossmann-like_a/b/a_fold"/>
</dbReference>
<dbReference type="OMA" id="GMTKMFP"/>
<dbReference type="InterPro" id="IPR009008">
    <property type="entry name" value="Val/Leu/Ile-tRNA-synth_edit"/>
</dbReference>
<dbReference type="PANTHER" id="PTHR11946:SF93">
    <property type="entry name" value="VALINE--TRNA LIGASE, CHLOROPLASTIC_MITOCHONDRIAL 2"/>
    <property type="match status" value="1"/>
</dbReference>
<evidence type="ECO:0000256" key="13">
    <source>
        <dbReference type="SAM" id="Coils"/>
    </source>
</evidence>
<dbReference type="PANTHER" id="PTHR11946">
    <property type="entry name" value="VALYL-TRNA SYNTHETASES"/>
    <property type="match status" value="1"/>
</dbReference>
<evidence type="ECO:0000256" key="9">
    <source>
        <dbReference type="ARBA" id="ARBA00023146"/>
    </source>
</evidence>
<dbReference type="CDD" id="cd07962">
    <property type="entry name" value="Anticodon_Ia_Val"/>
    <property type="match status" value="1"/>
</dbReference>
<dbReference type="EC" id="6.1.1.9" evidence="2"/>
<dbReference type="InterPro" id="IPR019499">
    <property type="entry name" value="Val-tRNA_synth_tRNA-bd"/>
</dbReference>
<dbReference type="GO" id="GO:0004832">
    <property type="term" value="F:valine-tRNA ligase activity"/>
    <property type="evidence" value="ECO:0007669"/>
    <property type="project" value="UniProtKB-EC"/>
</dbReference>
<dbReference type="FunFam" id="3.90.740.10:FF:000005">
    <property type="entry name" value="Valine--tRNA ligase, mitochondrial"/>
    <property type="match status" value="1"/>
</dbReference>
<dbReference type="GO" id="GO:0005524">
    <property type="term" value="F:ATP binding"/>
    <property type="evidence" value="ECO:0007669"/>
    <property type="project" value="UniProtKB-KW"/>
</dbReference>
<dbReference type="PRINTS" id="PR00986">
    <property type="entry name" value="TRNASYNTHVAL"/>
</dbReference>
<evidence type="ECO:0000256" key="4">
    <source>
        <dbReference type="ARBA" id="ARBA00022598"/>
    </source>
</evidence>
<dbReference type="AlphaFoldDB" id="D7FV40"/>
<keyword evidence="8 13" id="KW-0175">Coiled coil</keyword>
<comment type="similarity">
    <text evidence="1 12">Belongs to the class-I aminoacyl-tRNA synthetase family.</text>
</comment>
<keyword evidence="9 12" id="KW-0030">Aminoacyl-tRNA synthetase</keyword>
<keyword evidence="6 12" id="KW-0067">ATP-binding</keyword>
<evidence type="ECO:0000256" key="11">
    <source>
        <dbReference type="ARBA" id="ARBA00047552"/>
    </source>
</evidence>
<evidence type="ECO:0000256" key="3">
    <source>
        <dbReference type="ARBA" id="ARBA00022490"/>
    </source>
</evidence>
<protein>
    <recommendedName>
        <fullName evidence="2">valine--tRNA ligase</fullName>
        <ecNumber evidence="2">6.1.1.9</ecNumber>
    </recommendedName>
    <alternativeName>
        <fullName evidence="10">Valyl-tRNA synthetase</fullName>
    </alternativeName>
</protein>
<feature type="coiled-coil region" evidence="13">
    <location>
        <begin position="968"/>
        <end position="1030"/>
    </location>
</feature>
<dbReference type="Pfam" id="PF08264">
    <property type="entry name" value="Anticodon_1"/>
    <property type="match status" value="1"/>
</dbReference>
<dbReference type="InterPro" id="IPR013155">
    <property type="entry name" value="M/V/L/I-tRNA-synth_anticd-bd"/>
</dbReference>
<dbReference type="SUPFAM" id="SSF52374">
    <property type="entry name" value="Nucleotidylyl transferase"/>
    <property type="match status" value="1"/>
</dbReference>
<evidence type="ECO:0000256" key="7">
    <source>
        <dbReference type="ARBA" id="ARBA00022917"/>
    </source>
</evidence>
<dbReference type="HAMAP" id="MF_02004">
    <property type="entry name" value="Val_tRNA_synth_type1"/>
    <property type="match status" value="1"/>
</dbReference>
<dbReference type="InParanoid" id="D7FV40"/>
<feature type="domain" description="Methionyl/Valyl/Leucyl/Isoleucyl-tRNA synthetase anticodon-binding" evidence="15">
    <location>
        <begin position="750"/>
        <end position="906"/>
    </location>
</feature>
<keyword evidence="7 12" id="KW-0648">Protein biosynthesis</keyword>
<dbReference type="STRING" id="2880.D7FV40"/>
<dbReference type="FunFam" id="3.40.50.620:FF:000020">
    <property type="entry name" value="Valine--tRNA ligase, mitochondrial"/>
    <property type="match status" value="1"/>
</dbReference>
<gene>
    <name evidence="17" type="ORF">Esi_0287_0021</name>
</gene>
<evidence type="ECO:0000256" key="5">
    <source>
        <dbReference type="ARBA" id="ARBA00022741"/>
    </source>
</evidence>
<name>D7FV40_ECTSI</name>
<dbReference type="FunFam" id="1.10.730.10:FF:000014">
    <property type="entry name" value="Valine--tRNA ligase"/>
    <property type="match status" value="1"/>
</dbReference>
<sequence>MVQRDPGQSATPHVAKAAAATKATLMLLLTRSVAVRSFSTSPASFVPSAAAVRSPLRRLSPWPGLHTLDGGSTGAVATGAGATGHRQPRRWIRASATAAAAEADTAKSGGALRPPSIVDDNGDMATHYDFLSVERSMYAWWEEKGYFKPGGDPKKKSYVVPMPPPNVTGYLHMGHAMGTTLQDILTRYHRMRGEPTLFLPGQDHAGIATQMLVERALAAEGIDRKEIGREAFLKKVWEWKEDKGGYIVRQMRRLGASADWSRERFTLDPEMSAAVTEAFVRLHEKGLVYRGDYMVNWSPSLQTAVSDLEVEYSEEDGKLYYFKYMVAGGKEGEHLSVATTRPETILGDTAVCVHPEDERFKHLVGGKVVVPLSGREIPIIADDYVDMEFGTGALKITPGHDPNDYEIGKRHSLQTINLMEKDGTMAETAGAYAGQDRFDCRNNMWADMEAAGLALKAEPYQQRVPRSQRGGEVIEPLVSSQWFVKTEGMGAKALAAVQEKDIQILPERFNKVWHNWLDGIHDWCVSRQLWWGHQIPVWYASGHDGYFVARSEEDARKQATDAGVPTDVSLDRDPDVLDTWFSSGLWPFASVGWPQEEGNDGGDLSNFYPAACLETGYDIIFFWVARMVMMGIELTGKSPFDTIYLHGLVKDGNGMKMSKTKGNVVDPIDTMDSYGTDALRYTLVTGVTPGQDVPLSMERVQTNMFFANKLWNAGRFLLGNLKGLGEGEREALAVTGPMTAEELETLALPERYIVSKCHRLVEGVTTGLQGYDMGDAGKNIYEFLWDEYADWYIEASKTRIGSFAAGGDGEEGEARARSSRRTLVYVFDTCLRLLHPFMPFITEALWQQLPRTGEALMVAPWPKVDDAPLAVDELAIGRFEAVQSLVRSVRNAKAEYKVEPGKKIPAVVQVSNKALRSDVIKEVAALCLLGRLDPEGLEVQGLDGPPEGQNVHLVVQDGLEVYLPMAGLVDKDKERARLEKQAGKLTKDMEVLEKRLSGSNFVEKAPAKVVEEVRANLQAQKDQLKTVQQAIVDLDL</sequence>
<evidence type="ECO:0000256" key="6">
    <source>
        <dbReference type="ARBA" id="ARBA00022840"/>
    </source>
</evidence>
<evidence type="ECO:0000313" key="17">
    <source>
        <dbReference type="EMBL" id="CBJ31846.1"/>
    </source>
</evidence>
<dbReference type="InterPro" id="IPR033705">
    <property type="entry name" value="Anticodon_Ia_Val"/>
</dbReference>
<dbReference type="NCBIfam" id="NF004349">
    <property type="entry name" value="PRK05729.1"/>
    <property type="match status" value="1"/>
</dbReference>
<evidence type="ECO:0000256" key="8">
    <source>
        <dbReference type="ARBA" id="ARBA00023054"/>
    </source>
</evidence>
<dbReference type="OrthoDB" id="629407at2759"/>
<dbReference type="Gene3D" id="1.10.287.380">
    <property type="entry name" value="Valyl-tRNA synthetase, C-terminal domain"/>
    <property type="match status" value="1"/>
</dbReference>
<evidence type="ECO:0000259" key="16">
    <source>
        <dbReference type="Pfam" id="PF10458"/>
    </source>
</evidence>
<dbReference type="SUPFAM" id="SSF50677">
    <property type="entry name" value="ValRS/IleRS/LeuRS editing domain"/>
    <property type="match status" value="1"/>
</dbReference>
<dbReference type="Pfam" id="PF00133">
    <property type="entry name" value="tRNA-synt_1"/>
    <property type="match status" value="1"/>
</dbReference>
<dbReference type="NCBIfam" id="TIGR00422">
    <property type="entry name" value="valS"/>
    <property type="match status" value="1"/>
</dbReference>
<comment type="catalytic activity">
    <reaction evidence="11">
        <text>tRNA(Val) + L-valine + ATP = L-valyl-tRNA(Val) + AMP + diphosphate</text>
        <dbReference type="Rhea" id="RHEA:10704"/>
        <dbReference type="Rhea" id="RHEA-COMP:9672"/>
        <dbReference type="Rhea" id="RHEA-COMP:9708"/>
        <dbReference type="ChEBI" id="CHEBI:30616"/>
        <dbReference type="ChEBI" id="CHEBI:33019"/>
        <dbReference type="ChEBI" id="CHEBI:57762"/>
        <dbReference type="ChEBI" id="CHEBI:78442"/>
        <dbReference type="ChEBI" id="CHEBI:78537"/>
        <dbReference type="ChEBI" id="CHEBI:456215"/>
        <dbReference type="EC" id="6.1.1.9"/>
    </reaction>
</comment>
<evidence type="ECO:0000259" key="15">
    <source>
        <dbReference type="Pfam" id="PF08264"/>
    </source>
</evidence>
<keyword evidence="4 12" id="KW-0436">Ligase</keyword>
<evidence type="ECO:0000256" key="12">
    <source>
        <dbReference type="RuleBase" id="RU363035"/>
    </source>
</evidence>
<feature type="domain" description="Valyl-tRNA synthetase tRNA-binding arm" evidence="16">
    <location>
        <begin position="971"/>
        <end position="1034"/>
    </location>
</feature>
<dbReference type="GO" id="GO:0006438">
    <property type="term" value="P:valyl-tRNA aminoacylation"/>
    <property type="evidence" value="ECO:0007669"/>
    <property type="project" value="InterPro"/>
</dbReference>
<dbReference type="EMBL" id="FN649751">
    <property type="protein sequence ID" value="CBJ31846.1"/>
    <property type="molecule type" value="Genomic_DNA"/>
</dbReference>
<dbReference type="InterPro" id="IPR001412">
    <property type="entry name" value="aa-tRNA-synth_I_CS"/>
</dbReference>
<dbReference type="GO" id="GO:0002161">
    <property type="term" value="F:aminoacyl-tRNA deacylase activity"/>
    <property type="evidence" value="ECO:0007669"/>
    <property type="project" value="InterPro"/>
</dbReference>
<keyword evidence="3" id="KW-0963">Cytoplasm</keyword>
<dbReference type="FunFam" id="1.10.287.380:FF:000001">
    <property type="entry name" value="Valine--tRNA ligase"/>
    <property type="match status" value="1"/>
</dbReference>
<dbReference type="Proteomes" id="UP000002630">
    <property type="component" value="Linkage Group LG26"/>
</dbReference>
<reference evidence="17 18" key="1">
    <citation type="journal article" date="2010" name="Nature">
        <title>The Ectocarpus genome and the independent evolution of multicellularity in brown algae.</title>
        <authorList>
            <person name="Cock J.M."/>
            <person name="Sterck L."/>
            <person name="Rouze P."/>
            <person name="Scornet D."/>
            <person name="Allen A.E."/>
            <person name="Amoutzias G."/>
            <person name="Anthouard V."/>
            <person name="Artiguenave F."/>
            <person name="Aury J.M."/>
            <person name="Badger J.H."/>
            <person name="Beszteri B."/>
            <person name="Billiau K."/>
            <person name="Bonnet E."/>
            <person name="Bothwell J.H."/>
            <person name="Bowler C."/>
            <person name="Boyen C."/>
            <person name="Brownlee C."/>
            <person name="Carrano C.J."/>
            <person name="Charrier B."/>
            <person name="Cho G.Y."/>
            <person name="Coelho S.M."/>
            <person name="Collen J."/>
            <person name="Corre E."/>
            <person name="Da Silva C."/>
            <person name="Delage L."/>
            <person name="Delaroque N."/>
            <person name="Dittami S.M."/>
            <person name="Doulbeau S."/>
            <person name="Elias M."/>
            <person name="Farnham G."/>
            <person name="Gachon C.M."/>
            <person name="Gschloessl B."/>
            <person name="Heesch S."/>
            <person name="Jabbari K."/>
            <person name="Jubin C."/>
            <person name="Kawai H."/>
            <person name="Kimura K."/>
            <person name="Kloareg B."/>
            <person name="Kupper F.C."/>
            <person name="Lang D."/>
            <person name="Le Bail A."/>
            <person name="Leblanc C."/>
            <person name="Lerouge P."/>
            <person name="Lohr M."/>
            <person name="Lopez P.J."/>
            <person name="Martens C."/>
            <person name="Maumus F."/>
            <person name="Michel G."/>
            <person name="Miranda-Saavedra D."/>
            <person name="Morales J."/>
            <person name="Moreau H."/>
            <person name="Motomura T."/>
            <person name="Nagasato C."/>
            <person name="Napoli C.A."/>
            <person name="Nelson D.R."/>
            <person name="Nyvall-Collen P."/>
            <person name="Peters A.F."/>
            <person name="Pommier C."/>
            <person name="Potin P."/>
            <person name="Poulain J."/>
            <person name="Quesneville H."/>
            <person name="Read B."/>
            <person name="Rensing S.A."/>
            <person name="Ritter A."/>
            <person name="Rousvoal S."/>
            <person name="Samanta M."/>
            <person name="Samson G."/>
            <person name="Schroeder D.C."/>
            <person name="Segurens B."/>
            <person name="Strittmatter M."/>
            <person name="Tonon T."/>
            <person name="Tregear J.W."/>
            <person name="Valentin K."/>
            <person name="von Dassow P."/>
            <person name="Yamagishi T."/>
            <person name="Van de Peer Y."/>
            <person name="Wincker P."/>
        </authorList>
    </citation>
    <scope>NUCLEOTIDE SEQUENCE [LARGE SCALE GENOMIC DNA]</scope>
    <source>
        <strain evidence="18">Ec32 / CCAP1310/4</strain>
    </source>
</reference>
<dbReference type="InterPro" id="IPR037118">
    <property type="entry name" value="Val-tRNA_synth_C_sf"/>
</dbReference>
<dbReference type="EMBL" id="FN648472">
    <property type="protein sequence ID" value="CBJ31846.1"/>
    <property type="molecule type" value="Genomic_DNA"/>
</dbReference>
<dbReference type="PROSITE" id="PS00178">
    <property type="entry name" value="AA_TRNA_LIGASE_I"/>
    <property type="match status" value="1"/>
</dbReference>
<dbReference type="InterPro" id="IPR002300">
    <property type="entry name" value="aa-tRNA-synth_Ia"/>
</dbReference>
<dbReference type="Gene3D" id="1.10.730.10">
    <property type="entry name" value="Isoleucyl-tRNA Synthetase, Domain 1"/>
    <property type="match status" value="1"/>
</dbReference>
<evidence type="ECO:0000256" key="10">
    <source>
        <dbReference type="ARBA" id="ARBA00029936"/>
    </source>
</evidence>
<dbReference type="Pfam" id="PF10458">
    <property type="entry name" value="Val_tRNA-synt_C"/>
    <property type="match status" value="1"/>
</dbReference>
<evidence type="ECO:0000313" key="18">
    <source>
        <dbReference type="Proteomes" id="UP000002630"/>
    </source>
</evidence>
<evidence type="ECO:0000259" key="14">
    <source>
        <dbReference type="Pfam" id="PF00133"/>
    </source>
</evidence>
<proteinExistence type="inferred from homology"/>
<dbReference type="SUPFAM" id="SSF46589">
    <property type="entry name" value="tRNA-binding arm"/>
    <property type="match status" value="1"/>
</dbReference>
<evidence type="ECO:0000256" key="1">
    <source>
        <dbReference type="ARBA" id="ARBA00005594"/>
    </source>
</evidence>
<evidence type="ECO:0000256" key="2">
    <source>
        <dbReference type="ARBA" id="ARBA00013169"/>
    </source>
</evidence>
<dbReference type="CDD" id="cd00817">
    <property type="entry name" value="ValRS_core"/>
    <property type="match status" value="1"/>
</dbReference>
<accession>D7FV40</accession>
<dbReference type="SUPFAM" id="SSF47323">
    <property type="entry name" value="Anticodon-binding domain of a subclass of class I aminoacyl-tRNA synthetases"/>
    <property type="match status" value="1"/>
</dbReference>
<organism evidence="17 18">
    <name type="scientific">Ectocarpus siliculosus</name>
    <name type="common">Brown alga</name>
    <name type="synonym">Conferva siliculosa</name>
    <dbReference type="NCBI Taxonomy" id="2880"/>
    <lineage>
        <taxon>Eukaryota</taxon>
        <taxon>Sar</taxon>
        <taxon>Stramenopiles</taxon>
        <taxon>Ochrophyta</taxon>
        <taxon>PX clade</taxon>
        <taxon>Phaeophyceae</taxon>
        <taxon>Ectocarpales</taxon>
        <taxon>Ectocarpaceae</taxon>
        <taxon>Ectocarpus</taxon>
    </lineage>
</organism>
<dbReference type="InterPro" id="IPR010978">
    <property type="entry name" value="tRNA-bd_arm"/>
</dbReference>
<dbReference type="eggNOG" id="KOG0432">
    <property type="taxonomic scope" value="Eukaryota"/>
</dbReference>